<feature type="domain" description="Tc1-like transposase DDE" evidence="1">
    <location>
        <begin position="70"/>
        <end position="137"/>
    </location>
</feature>
<name>A0A6J4SL02_9BACT</name>
<dbReference type="EMBL" id="CADCVN010000779">
    <property type="protein sequence ID" value="CAA9501973.1"/>
    <property type="molecule type" value="Genomic_DNA"/>
</dbReference>
<gene>
    <name evidence="2" type="ORF">AVDCRST_MAG96-2018</name>
</gene>
<reference evidence="2" key="1">
    <citation type="submission" date="2020-02" db="EMBL/GenBank/DDBJ databases">
        <authorList>
            <person name="Meier V. D."/>
        </authorList>
    </citation>
    <scope>NUCLEOTIDE SEQUENCE</scope>
    <source>
        <strain evidence="2">AVDCRST_MAG96</strain>
    </source>
</reference>
<dbReference type="AlphaFoldDB" id="A0A6J4SL02"/>
<evidence type="ECO:0000259" key="1">
    <source>
        <dbReference type="Pfam" id="PF13358"/>
    </source>
</evidence>
<proteinExistence type="predicted"/>
<sequence length="177" mass="20239">MVWRRASERYSLSCLAPTFKSGRTSVMVWGAFSGFDKCPLVVMPSHKHTAKDFVDIVYEGRLSGFYFMHDSPNNLILMEDGAPVHRSAYSNLWREAHGIKKLQWPPNSPDLNPIENLWKIVKDSVQNDVMPRNKDELVESVQRAWEGISMEILEVLIASMPFRMKAVIQAKGGSTRW</sequence>
<protein>
    <recommendedName>
        <fullName evidence="1">Tc1-like transposase DDE domain-containing protein</fullName>
    </recommendedName>
</protein>
<dbReference type="Gene3D" id="3.30.420.10">
    <property type="entry name" value="Ribonuclease H-like superfamily/Ribonuclease H"/>
    <property type="match status" value="1"/>
</dbReference>
<evidence type="ECO:0000313" key="2">
    <source>
        <dbReference type="EMBL" id="CAA9501973.1"/>
    </source>
</evidence>
<dbReference type="InterPro" id="IPR036397">
    <property type="entry name" value="RNaseH_sf"/>
</dbReference>
<organism evidence="2">
    <name type="scientific">uncultured Segetibacter sp</name>
    <dbReference type="NCBI Taxonomy" id="481133"/>
    <lineage>
        <taxon>Bacteria</taxon>
        <taxon>Pseudomonadati</taxon>
        <taxon>Bacteroidota</taxon>
        <taxon>Chitinophagia</taxon>
        <taxon>Chitinophagales</taxon>
        <taxon>Chitinophagaceae</taxon>
        <taxon>Segetibacter</taxon>
        <taxon>environmental samples</taxon>
    </lineage>
</organism>
<dbReference type="GO" id="GO:0003676">
    <property type="term" value="F:nucleic acid binding"/>
    <property type="evidence" value="ECO:0007669"/>
    <property type="project" value="InterPro"/>
</dbReference>
<dbReference type="Pfam" id="PF13358">
    <property type="entry name" value="DDE_3"/>
    <property type="match status" value="1"/>
</dbReference>
<accession>A0A6J4SL02</accession>
<dbReference type="InterPro" id="IPR038717">
    <property type="entry name" value="Tc1-like_DDE_dom"/>
</dbReference>